<evidence type="ECO:0000256" key="5">
    <source>
        <dbReference type="ARBA" id="ARBA00022989"/>
    </source>
</evidence>
<dbReference type="InterPro" id="IPR012404">
    <property type="entry name" value="UCP036436"/>
</dbReference>
<dbReference type="RefSeq" id="XP_066803652.1">
    <property type="nucleotide sequence ID" value="XM_066946151.1"/>
</dbReference>
<dbReference type="InterPro" id="IPR037185">
    <property type="entry name" value="EmrE-like"/>
</dbReference>
<dbReference type="Pfam" id="PF08449">
    <property type="entry name" value="UAA"/>
    <property type="match status" value="1"/>
</dbReference>
<feature type="transmembrane region" description="Helical" evidence="8">
    <location>
        <begin position="169"/>
        <end position="186"/>
    </location>
</feature>
<feature type="transmembrane region" description="Helical" evidence="8">
    <location>
        <begin position="192"/>
        <end position="210"/>
    </location>
</feature>
<feature type="transmembrane region" description="Helical" evidence="8">
    <location>
        <begin position="319"/>
        <end position="341"/>
    </location>
</feature>
<evidence type="ECO:0000256" key="6">
    <source>
        <dbReference type="ARBA" id="ARBA00023136"/>
    </source>
</evidence>
<keyword evidence="3" id="KW-0762">Sugar transport</keyword>
<dbReference type="AlphaFoldDB" id="A0AAW0YT63"/>
<gene>
    <name evidence="9" type="ORF">IAR55_003041</name>
</gene>
<evidence type="ECO:0000256" key="7">
    <source>
        <dbReference type="SAM" id="MobiDB-lite"/>
    </source>
</evidence>
<keyword evidence="5 8" id="KW-1133">Transmembrane helix</keyword>
<dbReference type="EMBL" id="JBCAWK010000005">
    <property type="protein sequence ID" value="KAK8858811.1"/>
    <property type="molecule type" value="Genomic_DNA"/>
</dbReference>
<comment type="subcellular location">
    <subcellularLocation>
        <location evidence="1">Membrane</location>
        <topology evidence="1">Multi-pass membrane protein</topology>
    </subcellularLocation>
</comment>
<dbReference type="GO" id="GO:0055085">
    <property type="term" value="P:transmembrane transport"/>
    <property type="evidence" value="ECO:0007669"/>
    <property type="project" value="InterPro"/>
</dbReference>
<protein>
    <recommendedName>
        <fullName evidence="11">Integral membrane protein</fullName>
    </recommendedName>
</protein>
<feature type="transmembrane region" description="Helical" evidence="8">
    <location>
        <begin position="240"/>
        <end position="260"/>
    </location>
</feature>
<dbReference type="PANTHER" id="PTHR13146:SF0">
    <property type="entry name" value="SOLUTE CARRIER FAMILY 35 MEMBER F6"/>
    <property type="match status" value="1"/>
</dbReference>
<dbReference type="GeneID" id="92180299"/>
<feature type="region of interest" description="Disordered" evidence="7">
    <location>
        <begin position="416"/>
        <end position="438"/>
    </location>
</feature>
<evidence type="ECO:0008006" key="11">
    <source>
        <dbReference type="Google" id="ProtNLM"/>
    </source>
</evidence>
<evidence type="ECO:0000256" key="3">
    <source>
        <dbReference type="ARBA" id="ARBA00022597"/>
    </source>
</evidence>
<dbReference type="SUPFAM" id="SSF103481">
    <property type="entry name" value="Multidrug resistance efflux transporter EmrE"/>
    <property type="match status" value="1"/>
</dbReference>
<evidence type="ECO:0000256" key="1">
    <source>
        <dbReference type="ARBA" id="ARBA00004141"/>
    </source>
</evidence>
<feature type="transmembrane region" description="Helical" evidence="8">
    <location>
        <begin position="280"/>
        <end position="298"/>
    </location>
</feature>
<dbReference type="PANTHER" id="PTHR13146">
    <property type="match status" value="1"/>
</dbReference>
<name>A0AAW0YT63_9TREE</name>
<dbReference type="PROSITE" id="PS51257">
    <property type="entry name" value="PROKAR_LIPOPROTEIN"/>
    <property type="match status" value="1"/>
</dbReference>
<keyword evidence="10" id="KW-1185">Reference proteome</keyword>
<dbReference type="Proteomes" id="UP001388673">
    <property type="component" value="Unassembled WGS sequence"/>
</dbReference>
<evidence type="ECO:0000313" key="9">
    <source>
        <dbReference type="EMBL" id="KAK8858811.1"/>
    </source>
</evidence>
<evidence type="ECO:0000256" key="4">
    <source>
        <dbReference type="ARBA" id="ARBA00022692"/>
    </source>
</evidence>
<sequence>MTSKTGVTTLVVGMFLTGCANSLLTKYQDMECVESCHPDSTRPPIAFEQPVWQTLNMFAGEFLCVLPLLWTLHQKSYEPLPATPQASMFTRILNRLPLGQASTAAPEGYTFVTDEGEDEDDGAELVVGRGDALTGWRVCWMWFPAFFDICGTTLMNVGLILTPVSIYQMSRGALVLWVGILSVIFLRRRLWLYQWAALVIVTLGVCLVGLSGSLMKKAVVDPVDFLVTMAERPDDDPARVALGVMLILFAQVFTASQYVVEEKIMSRYKVEPLAAVTLEGFFGMITTLVGMPLLHTFFRHRSPYFDIPRGWHQIISTPTVLWTCFAIMLSIGAFNFFGLSVTHRVSATTRSTVDTCRTLGIWVVSLGLGWEHLAWPFSLLQIGGYGTFVFNGLVSPILFPPPPSLHLPHEPALEETGEVPAAAGQGRAGYDVVPEVSE</sequence>
<dbReference type="KEGG" id="kne:92180299"/>
<keyword evidence="6 8" id="KW-0472">Membrane</keyword>
<accession>A0AAW0YT63</accession>
<dbReference type="InterPro" id="IPR013657">
    <property type="entry name" value="SCL35B1-4/HUT1"/>
</dbReference>
<dbReference type="GO" id="GO:0016020">
    <property type="term" value="C:membrane"/>
    <property type="evidence" value="ECO:0007669"/>
    <property type="project" value="UniProtKB-SubCell"/>
</dbReference>
<proteinExistence type="predicted"/>
<evidence type="ECO:0000256" key="2">
    <source>
        <dbReference type="ARBA" id="ARBA00022448"/>
    </source>
</evidence>
<evidence type="ECO:0000313" key="10">
    <source>
        <dbReference type="Proteomes" id="UP001388673"/>
    </source>
</evidence>
<feature type="transmembrane region" description="Helical" evidence="8">
    <location>
        <begin position="140"/>
        <end position="162"/>
    </location>
</feature>
<organism evidence="9 10">
    <name type="scientific">Kwoniella newhampshirensis</name>
    <dbReference type="NCBI Taxonomy" id="1651941"/>
    <lineage>
        <taxon>Eukaryota</taxon>
        <taxon>Fungi</taxon>
        <taxon>Dikarya</taxon>
        <taxon>Basidiomycota</taxon>
        <taxon>Agaricomycotina</taxon>
        <taxon>Tremellomycetes</taxon>
        <taxon>Tremellales</taxon>
        <taxon>Cryptococcaceae</taxon>
        <taxon>Kwoniella</taxon>
    </lineage>
</organism>
<comment type="caution">
    <text evidence="9">The sequence shown here is derived from an EMBL/GenBank/DDBJ whole genome shotgun (WGS) entry which is preliminary data.</text>
</comment>
<dbReference type="PIRSF" id="PIRSF036436">
    <property type="entry name" value="UCP036436"/>
    <property type="match status" value="1"/>
</dbReference>
<evidence type="ECO:0000256" key="8">
    <source>
        <dbReference type="SAM" id="Phobius"/>
    </source>
</evidence>
<reference evidence="9 10" key="1">
    <citation type="journal article" date="2024" name="bioRxiv">
        <title>Comparative genomics of Cryptococcus and Kwoniella reveals pathogenesis evolution and contrasting karyotype dynamics via intercentromeric recombination or chromosome fusion.</title>
        <authorList>
            <person name="Coelho M.A."/>
            <person name="David-Palma M."/>
            <person name="Shea T."/>
            <person name="Bowers K."/>
            <person name="McGinley-Smith S."/>
            <person name="Mohammad A.W."/>
            <person name="Gnirke A."/>
            <person name="Yurkov A.M."/>
            <person name="Nowrousian M."/>
            <person name="Sun S."/>
            <person name="Cuomo C.A."/>
            <person name="Heitman J."/>
        </authorList>
    </citation>
    <scope>NUCLEOTIDE SEQUENCE [LARGE SCALE GENOMIC DNA]</scope>
    <source>
        <strain evidence="9 10">CBS 13917</strain>
    </source>
</reference>
<keyword evidence="4 8" id="KW-0812">Transmembrane</keyword>
<keyword evidence="2" id="KW-0813">Transport</keyword>